<feature type="region of interest" description="Disordered" evidence="10">
    <location>
        <begin position="202"/>
        <end position="246"/>
    </location>
</feature>
<comment type="caution">
    <text evidence="13">The sequence shown here is derived from an EMBL/GenBank/DDBJ whole genome shotgun (WGS) entry which is preliminary data.</text>
</comment>
<feature type="region of interest" description="Disordered" evidence="10">
    <location>
        <begin position="277"/>
        <end position="303"/>
    </location>
</feature>
<sequence length="984" mass="112604">MDFSLKKSFISHGSYKHMKKIAGVATNPNKDDPEELPILSDHDLGDHHHHHRSHTEPMSPVDSADRREVIVKIDDGDSSTKSVAGRRSMEQSKVWRGSSYEFWREEERERDNANENNNSKDDFRFVQRGHQTTSEDPPSKLIGQFLHKQRASGDMTLDMDLEMDELRHDRDLTPLAESPMNSGTSKELKVSFQPTASDVVESASNELVRRRFKDSPDEDVIQSSQQSQDCRESTNYRGKNGSAGSDNEVLRCTSNAAFDRDVSFQKKSTLLRMKTKSRLIDPPEEPDIRAGRLPKSGQVQKSGQLRSGLLGKGLEDDEDDPFWEDDLPDDFKKANLSALTLLQWVSLILILGLFTCTLSIPFLRHKNLWKLKLWKWEVLILVLICGRLVSGWGVRIVVFFIERNFLLRKRVLYFVYGVRKAVQNSLWLGLVLMAWHFLFDEKVERETKSDNLKYVTKVLVCFLVGTLVWLVKTLIVKVLASSFHVSKYFDRIQESLFNQYVIETLSGPPLIEIKRTEEEEERLADEVRKLQNAGATIPPDLRAAAFQSARSGRVIGSGGLQRSPKKSNRFSQALGGKKADEGITIDHLHKLNPENVSAWNMKRLMNIVRHGSLTTLDEQILDSTHDDEKATEIRSEVQAKAAAKKIFQNVARPGAKHIYLQDLMRFMRDDEALKTMTLFEGASESRKISKASLKNWVVNAFRERRALALTLNDTKTAVNKLHRMVNVIIGIVIAVIWLLILGIATSKFLLFVSSQLVLVAFIFGNTCKTIFEALVFLFVMHPYDVGDRCEIDGVQMVVEEMNILTTVFLRYDNTKIMYPNSVLSTKPINNYYRSPDMGDAVEYCIHVATPADKIAAIRQRVLSYVDNKKEHWYPSPMIIMKDVEDLNRVRFAVWLTHRMNYQDVGERWVRRALLVEEMAKIFRELDIQYRLLPLDINICTMPPLTSSSRLPLIGQERQAEVSEEGEFYLFDLVEMHTLCQFSIA</sequence>
<evidence type="ECO:0000313" key="13">
    <source>
        <dbReference type="EMBL" id="KAF3434773.1"/>
    </source>
</evidence>
<feature type="region of interest" description="Disordered" evidence="10">
    <location>
        <begin position="107"/>
        <end position="141"/>
    </location>
</feature>
<name>A0A8K0GS00_9ROSA</name>
<keyword evidence="3" id="KW-0813">Transport</keyword>
<feature type="transmembrane region" description="Helical" evidence="11">
    <location>
        <begin position="724"/>
        <end position="744"/>
    </location>
</feature>
<evidence type="ECO:0000256" key="9">
    <source>
        <dbReference type="PIRNR" id="PIRNR017209"/>
    </source>
</evidence>
<feature type="transmembrane region" description="Helical" evidence="11">
    <location>
        <begin position="421"/>
        <end position="439"/>
    </location>
</feature>
<dbReference type="InterPro" id="IPR010920">
    <property type="entry name" value="LSM_dom_sf"/>
</dbReference>
<gene>
    <name evidence="13" type="ORF">FNV43_RR21859</name>
</gene>
<feature type="transmembrane region" description="Helical" evidence="11">
    <location>
        <begin position="756"/>
        <end position="780"/>
    </location>
</feature>
<dbReference type="Pfam" id="PF00924">
    <property type="entry name" value="MS_channel_2nd"/>
    <property type="match status" value="1"/>
</dbReference>
<reference evidence="13" key="1">
    <citation type="submission" date="2020-03" db="EMBL/GenBank/DDBJ databases">
        <title>A high-quality chromosome-level genome assembly of a woody plant with both climbing and erect habits, Rhamnella rubrinervis.</title>
        <authorList>
            <person name="Lu Z."/>
            <person name="Yang Y."/>
            <person name="Zhu X."/>
            <person name="Sun Y."/>
        </authorList>
    </citation>
    <scope>NUCLEOTIDE SEQUENCE</scope>
    <source>
        <strain evidence="13">BYM</strain>
        <tissue evidence="13">Leaf</tissue>
    </source>
</reference>
<feature type="compositionally biased region" description="Basic and acidic residues" evidence="10">
    <location>
        <begin position="107"/>
        <end position="125"/>
    </location>
</feature>
<dbReference type="FunFam" id="2.30.30.60:FF:000003">
    <property type="entry name" value="Predicted mechanosensitive ion channel"/>
    <property type="match status" value="1"/>
</dbReference>
<feature type="region of interest" description="Disordered" evidence="10">
    <location>
        <begin position="556"/>
        <end position="575"/>
    </location>
</feature>
<protein>
    <recommendedName>
        <fullName evidence="9">Mechanosensitive ion channel protein</fullName>
    </recommendedName>
</protein>
<comment type="similarity">
    <text evidence="2 9">Belongs to the MscS (TC 1.A.23) family.</text>
</comment>
<evidence type="ECO:0000256" key="4">
    <source>
        <dbReference type="ARBA" id="ARBA00022692"/>
    </source>
</evidence>
<organism evidence="13 14">
    <name type="scientific">Rhamnella rubrinervis</name>
    <dbReference type="NCBI Taxonomy" id="2594499"/>
    <lineage>
        <taxon>Eukaryota</taxon>
        <taxon>Viridiplantae</taxon>
        <taxon>Streptophyta</taxon>
        <taxon>Embryophyta</taxon>
        <taxon>Tracheophyta</taxon>
        <taxon>Spermatophyta</taxon>
        <taxon>Magnoliopsida</taxon>
        <taxon>eudicotyledons</taxon>
        <taxon>Gunneridae</taxon>
        <taxon>Pentapetalae</taxon>
        <taxon>rosids</taxon>
        <taxon>fabids</taxon>
        <taxon>Rosales</taxon>
        <taxon>Rhamnaceae</taxon>
        <taxon>rhamnoid group</taxon>
        <taxon>Rhamneae</taxon>
        <taxon>Rhamnella</taxon>
    </lineage>
</organism>
<accession>A0A8K0GS00</accession>
<keyword evidence="4 11" id="KW-0812">Transmembrane</keyword>
<dbReference type="EMBL" id="VOIH02000010">
    <property type="protein sequence ID" value="KAF3434773.1"/>
    <property type="molecule type" value="Genomic_DNA"/>
</dbReference>
<dbReference type="InterPro" id="IPR016688">
    <property type="entry name" value="MscS-like_plants/fungi"/>
</dbReference>
<evidence type="ECO:0000256" key="2">
    <source>
        <dbReference type="ARBA" id="ARBA00008017"/>
    </source>
</evidence>
<dbReference type="PANTHER" id="PTHR31618">
    <property type="entry name" value="MECHANOSENSITIVE ION CHANNEL PROTEIN 5"/>
    <property type="match status" value="1"/>
</dbReference>
<feature type="compositionally biased region" description="Polar residues" evidence="10">
    <location>
        <begin position="235"/>
        <end position="245"/>
    </location>
</feature>
<feature type="region of interest" description="Disordered" evidence="10">
    <location>
        <begin position="25"/>
        <end position="64"/>
    </location>
</feature>
<dbReference type="GO" id="GO:0050982">
    <property type="term" value="P:detection of mechanical stimulus"/>
    <property type="evidence" value="ECO:0007669"/>
    <property type="project" value="UniProtKB-ARBA"/>
</dbReference>
<feature type="domain" description="Mechanosensitive ion channel MscS" evidence="12">
    <location>
        <begin position="775"/>
        <end position="832"/>
    </location>
</feature>
<dbReference type="GO" id="GO:0005886">
    <property type="term" value="C:plasma membrane"/>
    <property type="evidence" value="ECO:0007669"/>
    <property type="project" value="UniProtKB-UniRule"/>
</dbReference>
<evidence type="ECO:0000256" key="3">
    <source>
        <dbReference type="ARBA" id="ARBA00022448"/>
    </source>
</evidence>
<evidence type="ECO:0000259" key="12">
    <source>
        <dbReference type="Pfam" id="PF00924"/>
    </source>
</evidence>
<evidence type="ECO:0000256" key="8">
    <source>
        <dbReference type="ARBA" id="ARBA00023303"/>
    </source>
</evidence>
<dbReference type="PIRSF" id="PIRSF017209">
    <property type="entry name" value="Memb_At2g17000_prd"/>
    <property type="match status" value="1"/>
</dbReference>
<feature type="transmembrane region" description="Helical" evidence="11">
    <location>
        <begin position="451"/>
        <end position="471"/>
    </location>
</feature>
<evidence type="ECO:0000256" key="5">
    <source>
        <dbReference type="ARBA" id="ARBA00022989"/>
    </source>
</evidence>
<evidence type="ECO:0000256" key="11">
    <source>
        <dbReference type="SAM" id="Phobius"/>
    </source>
</evidence>
<keyword evidence="6" id="KW-0406">Ion transport</keyword>
<proteinExistence type="inferred from homology"/>
<evidence type="ECO:0000313" key="14">
    <source>
        <dbReference type="Proteomes" id="UP000796880"/>
    </source>
</evidence>
<dbReference type="GO" id="GO:0006820">
    <property type="term" value="P:monoatomic anion transport"/>
    <property type="evidence" value="ECO:0007669"/>
    <property type="project" value="TreeGrafter"/>
</dbReference>
<dbReference type="AlphaFoldDB" id="A0A8K0GS00"/>
<dbReference type="Proteomes" id="UP000796880">
    <property type="component" value="Unassembled WGS sequence"/>
</dbReference>
<evidence type="ECO:0000256" key="7">
    <source>
        <dbReference type="ARBA" id="ARBA00023136"/>
    </source>
</evidence>
<keyword evidence="8" id="KW-0407">Ion channel</keyword>
<dbReference type="SUPFAM" id="SSF50182">
    <property type="entry name" value="Sm-like ribonucleoproteins"/>
    <property type="match status" value="1"/>
</dbReference>
<keyword evidence="14" id="KW-1185">Reference proteome</keyword>
<dbReference type="OrthoDB" id="544685at2759"/>
<feature type="transmembrane region" description="Helical" evidence="11">
    <location>
        <begin position="341"/>
        <end position="364"/>
    </location>
</feature>
<dbReference type="InterPro" id="IPR006685">
    <property type="entry name" value="MscS_channel_2nd"/>
</dbReference>
<evidence type="ECO:0000256" key="6">
    <source>
        <dbReference type="ARBA" id="ARBA00023065"/>
    </source>
</evidence>
<comment type="subcellular location">
    <subcellularLocation>
        <location evidence="1">Membrane</location>
        <topology evidence="1">Multi-pass membrane protein</topology>
    </subcellularLocation>
</comment>
<evidence type="ECO:0000256" key="10">
    <source>
        <dbReference type="SAM" id="MobiDB-lite"/>
    </source>
</evidence>
<feature type="compositionally biased region" description="Basic and acidic residues" evidence="10">
    <location>
        <begin position="278"/>
        <end position="290"/>
    </location>
</feature>
<dbReference type="InterPro" id="IPR023408">
    <property type="entry name" value="MscS_beta-dom_sf"/>
</dbReference>
<keyword evidence="5 11" id="KW-1133">Transmembrane helix</keyword>
<keyword evidence="7 9" id="KW-0472">Membrane</keyword>
<dbReference type="Gene3D" id="2.30.30.60">
    <property type="match status" value="1"/>
</dbReference>
<dbReference type="GO" id="GO:0008381">
    <property type="term" value="F:mechanosensitive monoatomic ion channel activity"/>
    <property type="evidence" value="ECO:0007669"/>
    <property type="project" value="TreeGrafter"/>
</dbReference>
<dbReference type="PANTHER" id="PTHR31618:SF1">
    <property type="entry name" value="EF-HAND DOMAIN-CONTAINING PROTEIN"/>
    <property type="match status" value="1"/>
</dbReference>
<evidence type="ECO:0000256" key="1">
    <source>
        <dbReference type="ARBA" id="ARBA00004141"/>
    </source>
</evidence>
<feature type="transmembrane region" description="Helical" evidence="11">
    <location>
        <begin position="376"/>
        <end position="401"/>
    </location>
</feature>